<organism evidence="3 4">
    <name type="scientific">Argiope bruennichi</name>
    <name type="common">Wasp spider</name>
    <name type="synonym">Aranea bruennichi</name>
    <dbReference type="NCBI Taxonomy" id="94029"/>
    <lineage>
        <taxon>Eukaryota</taxon>
        <taxon>Metazoa</taxon>
        <taxon>Ecdysozoa</taxon>
        <taxon>Arthropoda</taxon>
        <taxon>Chelicerata</taxon>
        <taxon>Arachnida</taxon>
        <taxon>Araneae</taxon>
        <taxon>Araneomorphae</taxon>
        <taxon>Entelegynae</taxon>
        <taxon>Araneoidea</taxon>
        <taxon>Araneidae</taxon>
        <taxon>Argiope</taxon>
    </lineage>
</organism>
<dbReference type="AlphaFoldDB" id="A0A8T0G3F2"/>
<evidence type="ECO:0000256" key="2">
    <source>
        <dbReference type="SAM" id="MobiDB-lite"/>
    </source>
</evidence>
<sequence>MSTSDKGLQAKFDLLSKSSGGKDGKVSLENIKKWLMQAGVIGKDTGITDSDVDSVFSKSTKDKKEIDFAEFKEFISALAGEKGMNLKDLTEKLGGKKSEEKEEGAGKVPGGCK</sequence>
<evidence type="ECO:0000256" key="1">
    <source>
        <dbReference type="ARBA" id="ARBA00010994"/>
    </source>
</evidence>
<dbReference type="InterPro" id="IPR011992">
    <property type="entry name" value="EF-hand-dom_pair"/>
</dbReference>
<evidence type="ECO:0000313" key="3">
    <source>
        <dbReference type="EMBL" id="KAF8796580.1"/>
    </source>
</evidence>
<protein>
    <submittedName>
        <fullName evidence="3">Uncharacterized protein</fullName>
    </submittedName>
</protein>
<dbReference type="GO" id="GO:0015631">
    <property type="term" value="F:tubulin binding"/>
    <property type="evidence" value="ECO:0007669"/>
    <property type="project" value="InterPro"/>
</dbReference>
<evidence type="ECO:0000313" key="4">
    <source>
        <dbReference type="Proteomes" id="UP000807504"/>
    </source>
</evidence>
<gene>
    <name evidence="3" type="ORF">HNY73_000939</name>
</gene>
<comment type="caution">
    <text evidence="3">The sequence shown here is derived from an EMBL/GenBank/DDBJ whole genome shotgun (WGS) entry which is preliminary data.</text>
</comment>
<accession>A0A8T0G3F2</accession>
<proteinExistence type="inferred from homology"/>
<dbReference type="Proteomes" id="UP000807504">
    <property type="component" value="Unassembled WGS sequence"/>
</dbReference>
<dbReference type="InterPro" id="IPR008907">
    <property type="entry name" value="TPP/p25"/>
</dbReference>
<dbReference type="SUPFAM" id="SSF47473">
    <property type="entry name" value="EF-hand"/>
    <property type="match status" value="1"/>
</dbReference>
<dbReference type="GO" id="GO:0046785">
    <property type="term" value="P:microtubule polymerization"/>
    <property type="evidence" value="ECO:0007669"/>
    <property type="project" value="InterPro"/>
</dbReference>
<feature type="region of interest" description="Disordered" evidence="2">
    <location>
        <begin position="91"/>
        <end position="113"/>
    </location>
</feature>
<reference evidence="3" key="1">
    <citation type="journal article" date="2020" name="bioRxiv">
        <title>Chromosome-level reference genome of the European wasp spider Argiope bruennichi: a resource for studies on range expansion and evolutionary adaptation.</title>
        <authorList>
            <person name="Sheffer M.M."/>
            <person name="Hoppe A."/>
            <person name="Krehenwinkel H."/>
            <person name="Uhl G."/>
            <person name="Kuss A.W."/>
            <person name="Jensen L."/>
            <person name="Jensen C."/>
            <person name="Gillespie R.G."/>
            <person name="Hoff K.J."/>
            <person name="Prost S."/>
        </authorList>
    </citation>
    <scope>NUCLEOTIDE SEQUENCE</scope>
</reference>
<keyword evidence="4" id="KW-1185">Reference proteome</keyword>
<dbReference type="Gene3D" id="1.10.238.10">
    <property type="entry name" value="EF-hand"/>
    <property type="match status" value="1"/>
</dbReference>
<dbReference type="Pfam" id="PF05517">
    <property type="entry name" value="p25-alpha"/>
    <property type="match status" value="1"/>
</dbReference>
<feature type="compositionally biased region" description="Basic and acidic residues" evidence="2">
    <location>
        <begin position="91"/>
        <end position="105"/>
    </location>
</feature>
<name>A0A8T0G3F2_ARGBR</name>
<reference evidence="3" key="2">
    <citation type="submission" date="2020-06" db="EMBL/GenBank/DDBJ databases">
        <authorList>
            <person name="Sheffer M."/>
        </authorList>
    </citation>
    <scope>NUCLEOTIDE SEQUENCE</scope>
</reference>
<dbReference type="EMBL" id="JABXBU010000001">
    <property type="protein sequence ID" value="KAF8796580.1"/>
    <property type="molecule type" value="Genomic_DNA"/>
</dbReference>
<comment type="similarity">
    <text evidence="1">Belongs to the TPPP family.</text>
</comment>